<feature type="compositionally biased region" description="Basic residues" evidence="1">
    <location>
        <begin position="40"/>
        <end position="54"/>
    </location>
</feature>
<evidence type="ECO:0000313" key="4">
    <source>
        <dbReference type="Proteomes" id="UP001140091"/>
    </source>
</evidence>
<accession>A0A9W8J665</accession>
<evidence type="ECO:0000313" key="3">
    <source>
        <dbReference type="EMBL" id="KAJ2928977.1"/>
    </source>
</evidence>
<dbReference type="Proteomes" id="UP001140091">
    <property type="component" value="Unassembled WGS sequence"/>
</dbReference>
<dbReference type="OrthoDB" id="5598737at2759"/>
<gene>
    <name evidence="3" type="ORF">H1R20_g8115</name>
</gene>
<feature type="non-terminal residue" evidence="3">
    <location>
        <position position="1"/>
    </location>
</feature>
<dbReference type="EMBL" id="JANBPK010000918">
    <property type="protein sequence ID" value="KAJ2928977.1"/>
    <property type="molecule type" value="Genomic_DNA"/>
</dbReference>
<sequence>MGPKRESLPLDSGDVDTHFAYPEALIGTVHDGTWTSPTKSVKKYHQPLKRRPKRRLDANQSRVGEQAAGSKHGLSSIPEGGDSWDQGDPEPSPADTTDVIDGESQQVAAYAEAVETGAAGFCRIGKDLFVCQGWDTHRIQPTNSWHHLQYLVIGEKIGIACTCSRGTQNLSCIHQHFFHSYQIENLLLLKPSDLPLDPNAAIFFCQQVPNSPEFCTIFSVKGTSASELRGRAVVTHTGTLPSTGLWKCSKDAGSCMHIKAAYEALAKILGDDISYEPQKIKLNRLSGRSLVSESQSGSVSHLAILPPAFITLNTDPLIYPRPPPFRDAPSAVLGIGKHASCPCPGGRTYFDPLVPTTIHPCRIYTLCTIYSAEIELQTCPTCPRIRRRFIGPDLREQGLFNYNNKILVSHDLLDEYTAAYVTSETPFVAWVTVVNHRYALSDSRFMDDGTFRSIWFAYAELLALNNDMTCARCGPYPETVIWDGVTLSFGKDHLTSDIRSPTEETPQSVVRSKVKNHPKQQLLTDAALRTALRQSLKVPDLRKAQADGNAMATKTVLEHLDRVSFVHKELEKQCEALATLFLGAYGAVAFSQNLPPPKGFETFFLQIAAEESILQMINAVALADLRDFLADPRPEHLTKILSIPVAGK</sequence>
<keyword evidence="4" id="KW-1185">Reference proteome</keyword>
<organism evidence="3 4">
    <name type="scientific">Candolleomyces eurysporus</name>
    <dbReference type="NCBI Taxonomy" id="2828524"/>
    <lineage>
        <taxon>Eukaryota</taxon>
        <taxon>Fungi</taxon>
        <taxon>Dikarya</taxon>
        <taxon>Basidiomycota</taxon>
        <taxon>Agaricomycotina</taxon>
        <taxon>Agaricomycetes</taxon>
        <taxon>Agaricomycetidae</taxon>
        <taxon>Agaricales</taxon>
        <taxon>Agaricineae</taxon>
        <taxon>Psathyrellaceae</taxon>
        <taxon>Candolleomyces</taxon>
    </lineage>
</organism>
<dbReference type="InterPro" id="IPR040648">
    <property type="entry name" value="HMGXB3_CxC4"/>
</dbReference>
<reference evidence="3" key="1">
    <citation type="submission" date="2022-06" db="EMBL/GenBank/DDBJ databases">
        <title>Genome Sequence of Candolleomyces eurysporus.</title>
        <authorList>
            <person name="Buettner E."/>
        </authorList>
    </citation>
    <scope>NUCLEOTIDE SEQUENCE</scope>
    <source>
        <strain evidence="3">VTCC 930004</strain>
    </source>
</reference>
<comment type="caution">
    <text evidence="3">The sequence shown here is derived from an EMBL/GenBank/DDBJ whole genome shotgun (WGS) entry which is preliminary data.</text>
</comment>
<evidence type="ECO:0000259" key="2">
    <source>
        <dbReference type="Pfam" id="PF18717"/>
    </source>
</evidence>
<feature type="region of interest" description="Disordered" evidence="1">
    <location>
        <begin position="28"/>
        <end position="98"/>
    </location>
</feature>
<proteinExistence type="predicted"/>
<dbReference type="AlphaFoldDB" id="A0A9W8J665"/>
<feature type="domain" description="HMG" evidence="2">
    <location>
        <begin position="336"/>
        <end position="458"/>
    </location>
</feature>
<dbReference type="Pfam" id="PF18717">
    <property type="entry name" value="CxC4"/>
    <property type="match status" value="1"/>
</dbReference>
<protein>
    <recommendedName>
        <fullName evidence="2">HMG domain-containing protein</fullName>
    </recommendedName>
</protein>
<name>A0A9W8J665_9AGAR</name>
<evidence type="ECO:0000256" key="1">
    <source>
        <dbReference type="SAM" id="MobiDB-lite"/>
    </source>
</evidence>